<evidence type="ECO:0000313" key="2">
    <source>
        <dbReference type="Proteomes" id="UP001652394"/>
    </source>
</evidence>
<accession>A0ABT2T7Y7</accession>
<dbReference type="Proteomes" id="UP001652394">
    <property type="component" value="Unassembled WGS sequence"/>
</dbReference>
<proteinExistence type="predicted"/>
<dbReference type="EMBL" id="JAOQJX010000002">
    <property type="protein sequence ID" value="MCU6746347.1"/>
    <property type="molecule type" value="Genomic_DNA"/>
</dbReference>
<reference evidence="1 2" key="1">
    <citation type="journal article" date="2021" name="ISME Commun">
        <title>Automated analysis of genomic sequences facilitates high-throughput and comprehensive description of bacteria.</title>
        <authorList>
            <person name="Hitch T.C.A."/>
        </authorList>
    </citation>
    <scope>NUCLEOTIDE SEQUENCE [LARGE SCALE GENOMIC DNA]</scope>
    <source>
        <strain evidence="1 2">H2_18</strain>
    </source>
</reference>
<sequence>MITGKTSTGFEFEIDENVINDMRILDAVSEVANETNLLAISFLVDTLLGENKERLYKHVAEKNGRVPIDKVNSEITEIFKAFGGAGKNS</sequence>
<protein>
    <recommendedName>
        <fullName evidence="3">Phage protein</fullName>
    </recommendedName>
</protein>
<evidence type="ECO:0000313" key="1">
    <source>
        <dbReference type="EMBL" id="MCU6746347.1"/>
    </source>
</evidence>
<organism evidence="1 2">
    <name type="scientific">Faecalicatena acetigenes</name>
    <dbReference type="NCBI Taxonomy" id="2981790"/>
    <lineage>
        <taxon>Bacteria</taxon>
        <taxon>Bacillati</taxon>
        <taxon>Bacillota</taxon>
        <taxon>Clostridia</taxon>
        <taxon>Lachnospirales</taxon>
        <taxon>Lachnospiraceae</taxon>
        <taxon>Faecalicatena</taxon>
    </lineage>
</organism>
<keyword evidence="2" id="KW-1185">Reference proteome</keyword>
<gene>
    <name evidence="1" type="ORF">OCV51_01515</name>
</gene>
<dbReference type="RefSeq" id="WP_059068407.1">
    <property type="nucleotide sequence ID" value="NZ_JAOQJX010000002.1"/>
</dbReference>
<evidence type="ECO:0008006" key="3">
    <source>
        <dbReference type="Google" id="ProtNLM"/>
    </source>
</evidence>
<comment type="caution">
    <text evidence="1">The sequence shown here is derived from an EMBL/GenBank/DDBJ whole genome shotgun (WGS) entry which is preliminary data.</text>
</comment>
<name>A0ABT2T7Y7_9FIRM</name>